<feature type="region of interest" description="Disordered" evidence="1">
    <location>
        <begin position="104"/>
        <end position="181"/>
    </location>
</feature>
<dbReference type="InterPro" id="IPR036322">
    <property type="entry name" value="WD40_repeat_dom_sf"/>
</dbReference>
<dbReference type="SUPFAM" id="SSF50978">
    <property type="entry name" value="WD40 repeat-like"/>
    <property type="match status" value="1"/>
</dbReference>
<sequence>MTACDRSAQHTHRHTGCRSRLEIRLAVARSAMSTVTIPAAAQPGQLACELNLRREDAQLALDKLKAGLEALLRVKGQVPAAAQRSAAPPEPGLAPLPPHLLQQAAQPPASMPQQPPLPLLPQQPSMPQQPPASMPQQPPLPLLPQQPLPPQQLASVPQQPPMPQQPAAAAPPNQFQQPAAAPAAAAVSTAARTGGGVAWQLCWTTDAADHSSEAVSSMAYVPQIAGLPGGDGHAGWLISGSRGLLNLWEASPSGGRGGEAGLMCMHSQGTDYSSACLDAERGTAMLLSASVDRSGGEWVTCHSLEVESLLAPKGRCPMPHGAAGKIPGQNCLAVASLHGFGGPLAETCVASYAGALVVWPVGTASKPGASNAATPGSLAPKALWKAHDSLVTCLHKSAFGLLLYSGAADGKVHMFNMKEKPSRPNAVFSHQGRITGICQLNHTELLTTAGDGRMAVWDVRNAAAGPLKTAAPDSKPIVRMAVSPFADCVALATTSGLFVVDLLDAACHVTRLPCTLRSPVTAITWNAATSEVIVAGGPGEAGTISVFRQRVQGY</sequence>
<dbReference type="Proteomes" id="UP001055712">
    <property type="component" value="Unassembled WGS sequence"/>
</dbReference>
<accession>A0A9D4TQU4</accession>
<reference evidence="2" key="1">
    <citation type="journal article" date="2019" name="Plant J.">
        <title>Chlorella vulgaris genome assembly and annotation reveals the molecular basis for metabolic acclimation to high light conditions.</title>
        <authorList>
            <person name="Cecchin M."/>
            <person name="Marcolungo L."/>
            <person name="Rossato M."/>
            <person name="Girolomoni L."/>
            <person name="Cosentino E."/>
            <person name="Cuine S."/>
            <person name="Li-Beisson Y."/>
            <person name="Delledonne M."/>
            <person name="Ballottari M."/>
        </authorList>
    </citation>
    <scope>NUCLEOTIDE SEQUENCE</scope>
    <source>
        <strain evidence="2">211/11P</strain>
    </source>
</reference>
<feature type="compositionally biased region" description="Pro residues" evidence="1">
    <location>
        <begin position="109"/>
        <end position="121"/>
    </location>
</feature>
<evidence type="ECO:0000256" key="1">
    <source>
        <dbReference type="SAM" id="MobiDB-lite"/>
    </source>
</evidence>
<dbReference type="EMBL" id="SIDB01000005">
    <property type="protein sequence ID" value="KAI3432224.1"/>
    <property type="molecule type" value="Genomic_DNA"/>
</dbReference>
<organism evidence="2 3">
    <name type="scientific">Chlorella vulgaris</name>
    <name type="common">Green alga</name>
    <dbReference type="NCBI Taxonomy" id="3077"/>
    <lineage>
        <taxon>Eukaryota</taxon>
        <taxon>Viridiplantae</taxon>
        <taxon>Chlorophyta</taxon>
        <taxon>core chlorophytes</taxon>
        <taxon>Trebouxiophyceae</taxon>
        <taxon>Chlorellales</taxon>
        <taxon>Chlorellaceae</taxon>
        <taxon>Chlorella clade</taxon>
        <taxon>Chlorella</taxon>
    </lineage>
</organism>
<dbReference type="Pfam" id="PF00400">
    <property type="entry name" value="WD40"/>
    <property type="match status" value="2"/>
</dbReference>
<name>A0A9D4TQU4_CHLVU</name>
<reference evidence="2" key="2">
    <citation type="submission" date="2020-11" db="EMBL/GenBank/DDBJ databases">
        <authorList>
            <person name="Cecchin M."/>
            <person name="Marcolungo L."/>
            <person name="Rossato M."/>
            <person name="Girolomoni L."/>
            <person name="Cosentino E."/>
            <person name="Cuine S."/>
            <person name="Li-Beisson Y."/>
            <person name="Delledonne M."/>
            <person name="Ballottari M."/>
        </authorList>
    </citation>
    <scope>NUCLEOTIDE SEQUENCE</scope>
    <source>
        <strain evidence="2">211/11P</strain>
        <tissue evidence="2">Whole cell</tissue>
    </source>
</reference>
<dbReference type="SMART" id="SM00320">
    <property type="entry name" value="WD40"/>
    <property type="match status" value="2"/>
</dbReference>
<evidence type="ECO:0000313" key="3">
    <source>
        <dbReference type="Proteomes" id="UP001055712"/>
    </source>
</evidence>
<keyword evidence="3" id="KW-1185">Reference proteome</keyword>
<feature type="compositionally biased region" description="Low complexity" evidence="1">
    <location>
        <begin position="165"/>
        <end position="181"/>
    </location>
</feature>
<protein>
    <submittedName>
        <fullName evidence="2">Uncharacterized protein</fullName>
    </submittedName>
</protein>
<dbReference type="Gene3D" id="2.130.10.10">
    <property type="entry name" value="YVTN repeat-like/Quinoprotein amine dehydrogenase"/>
    <property type="match status" value="1"/>
</dbReference>
<dbReference type="InterPro" id="IPR015943">
    <property type="entry name" value="WD40/YVTN_repeat-like_dom_sf"/>
</dbReference>
<gene>
    <name evidence="2" type="ORF">D9Q98_003786</name>
</gene>
<proteinExistence type="predicted"/>
<feature type="compositionally biased region" description="Pro residues" evidence="1">
    <location>
        <begin position="127"/>
        <end position="150"/>
    </location>
</feature>
<dbReference type="OrthoDB" id="2096344at2759"/>
<comment type="caution">
    <text evidence="2">The sequence shown here is derived from an EMBL/GenBank/DDBJ whole genome shotgun (WGS) entry which is preliminary data.</text>
</comment>
<dbReference type="InterPro" id="IPR001680">
    <property type="entry name" value="WD40_rpt"/>
</dbReference>
<evidence type="ECO:0000313" key="2">
    <source>
        <dbReference type="EMBL" id="KAI3432224.1"/>
    </source>
</evidence>
<dbReference type="AlphaFoldDB" id="A0A9D4TQU4"/>